<accession>A0A4R4E5E0</accession>
<comment type="caution">
    <text evidence="3">The sequence shown here is derived from an EMBL/GenBank/DDBJ whole genome shotgun (WGS) entry which is preliminary data.</text>
</comment>
<dbReference type="PANTHER" id="PTHR34219">
    <property type="entry name" value="IRON-REGULATED INNER MEMBRANE PROTEIN-RELATED"/>
    <property type="match status" value="1"/>
</dbReference>
<feature type="transmembrane region" description="Helical" evidence="2">
    <location>
        <begin position="358"/>
        <end position="379"/>
    </location>
</feature>
<organism evidence="3 4">
    <name type="scientific">Flaviaesturariibacter aridisoli</name>
    <dbReference type="NCBI Taxonomy" id="2545761"/>
    <lineage>
        <taxon>Bacteria</taxon>
        <taxon>Pseudomonadati</taxon>
        <taxon>Bacteroidota</taxon>
        <taxon>Chitinophagia</taxon>
        <taxon>Chitinophagales</taxon>
        <taxon>Chitinophagaceae</taxon>
        <taxon>Flaviaestuariibacter</taxon>
    </lineage>
</organism>
<dbReference type="Proteomes" id="UP000295164">
    <property type="component" value="Unassembled WGS sequence"/>
</dbReference>
<keyword evidence="2" id="KW-0812">Transmembrane</keyword>
<reference evidence="3 4" key="1">
    <citation type="submission" date="2019-03" db="EMBL/GenBank/DDBJ databases">
        <authorList>
            <person name="Kim M.K.M."/>
        </authorList>
    </citation>
    <scope>NUCLEOTIDE SEQUENCE [LARGE SCALE GENOMIC DNA]</scope>
    <source>
        <strain evidence="3 4">17J68-15</strain>
    </source>
</reference>
<keyword evidence="4" id="KW-1185">Reference proteome</keyword>
<dbReference type="Pfam" id="PF03929">
    <property type="entry name" value="PepSY_TM"/>
    <property type="match status" value="1"/>
</dbReference>
<dbReference type="AlphaFoldDB" id="A0A4R4E5E0"/>
<sequence>MKVFFRRIHLYLSFAAGLVILVACLTGAILVFEKDLQMAFNKHRYYTNPAGPVLPADSILGKVRAAFPGKVTGMKWYADPARTVEVSMSAPKKKEEGADNAQKPGGKEAKARPAEGRAPGFTVFADPYNGEIREKYSYRETSWYQVFALHRWLMGGEGSVGKYIVGTSTLLFLFILITGVVLWWPRTRRVLQQRLTIKWGASWKRINHDLHLVLGFYSAIFLFIVAFTGLAWSFEWFNNSIYTVTGSPLKAPPPPKSVYVADAKPLRPGAVLAAARSAAPAGQFYNLQVPKDSTDPYTVQVLPQHPVHESASDALYFDQYSGALLGKVAYEQRSLGARVRSTFKPVHTGSIGGWPTKILAFVVCLFGVSFPVTGTILWWNRTKKRKNGKKVLMTEEIESELV</sequence>
<feature type="compositionally biased region" description="Basic and acidic residues" evidence="1">
    <location>
        <begin position="105"/>
        <end position="114"/>
    </location>
</feature>
<gene>
    <name evidence="3" type="ORF">E0486_00645</name>
</gene>
<evidence type="ECO:0000256" key="2">
    <source>
        <dbReference type="SAM" id="Phobius"/>
    </source>
</evidence>
<dbReference type="InterPro" id="IPR005625">
    <property type="entry name" value="PepSY-ass_TM"/>
</dbReference>
<protein>
    <submittedName>
        <fullName evidence="3">PepSY domain-containing protein</fullName>
    </submittedName>
</protein>
<evidence type="ECO:0000313" key="3">
    <source>
        <dbReference type="EMBL" id="TCZ74846.1"/>
    </source>
</evidence>
<dbReference type="PANTHER" id="PTHR34219:SF3">
    <property type="entry name" value="BLL7967 PROTEIN"/>
    <property type="match status" value="1"/>
</dbReference>
<dbReference type="PROSITE" id="PS51257">
    <property type="entry name" value="PROKAR_LIPOPROTEIN"/>
    <property type="match status" value="1"/>
</dbReference>
<feature type="transmembrane region" description="Helical" evidence="2">
    <location>
        <begin position="12"/>
        <end position="32"/>
    </location>
</feature>
<keyword evidence="2" id="KW-1133">Transmembrane helix</keyword>
<dbReference type="OrthoDB" id="111691at2"/>
<dbReference type="EMBL" id="SKFH01000001">
    <property type="protein sequence ID" value="TCZ74846.1"/>
    <property type="molecule type" value="Genomic_DNA"/>
</dbReference>
<evidence type="ECO:0000256" key="1">
    <source>
        <dbReference type="SAM" id="MobiDB-lite"/>
    </source>
</evidence>
<evidence type="ECO:0000313" key="4">
    <source>
        <dbReference type="Proteomes" id="UP000295164"/>
    </source>
</evidence>
<proteinExistence type="predicted"/>
<keyword evidence="2" id="KW-0472">Membrane</keyword>
<feature type="region of interest" description="Disordered" evidence="1">
    <location>
        <begin position="87"/>
        <end position="114"/>
    </location>
</feature>
<feature type="transmembrane region" description="Helical" evidence="2">
    <location>
        <begin position="212"/>
        <end position="234"/>
    </location>
</feature>
<dbReference type="RefSeq" id="WP_131850202.1">
    <property type="nucleotide sequence ID" value="NZ_SKFH01000001.1"/>
</dbReference>
<feature type="transmembrane region" description="Helical" evidence="2">
    <location>
        <begin position="163"/>
        <end position="184"/>
    </location>
</feature>
<name>A0A4R4E5E0_9BACT</name>